<name>A0A146M7Z5_LYGHE</name>
<gene>
    <name evidence="1" type="ORF">g.35847</name>
</gene>
<reference evidence="1" key="1">
    <citation type="journal article" date="2016" name="Gigascience">
        <title>De novo construction of an expanded transcriptome assembly for the western tarnished plant bug, Lygus hesperus.</title>
        <authorList>
            <person name="Tassone E.E."/>
            <person name="Geib S.M."/>
            <person name="Hall B."/>
            <person name="Fabrick J.A."/>
            <person name="Brent C.S."/>
            <person name="Hull J.J."/>
        </authorList>
    </citation>
    <scope>NUCLEOTIDE SEQUENCE</scope>
</reference>
<organism evidence="1">
    <name type="scientific">Lygus hesperus</name>
    <name type="common">Western plant bug</name>
    <dbReference type="NCBI Taxonomy" id="30085"/>
    <lineage>
        <taxon>Eukaryota</taxon>
        <taxon>Metazoa</taxon>
        <taxon>Ecdysozoa</taxon>
        <taxon>Arthropoda</taxon>
        <taxon>Hexapoda</taxon>
        <taxon>Insecta</taxon>
        <taxon>Pterygota</taxon>
        <taxon>Neoptera</taxon>
        <taxon>Paraneoptera</taxon>
        <taxon>Hemiptera</taxon>
        <taxon>Heteroptera</taxon>
        <taxon>Panheteroptera</taxon>
        <taxon>Cimicomorpha</taxon>
        <taxon>Miridae</taxon>
        <taxon>Mirini</taxon>
        <taxon>Lygus</taxon>
    </lineage>
</organism>
<sequence length="176" mass="19298">TSINPSVSQQPQVKMCRALCIIGTIFCIAISAVQADIGIKEIGSLLELASKDEGILLITMKAAINGIKKTVNEEVYESEKISEAAGKCAAAVGDEAIKLTEKVMASYVRQMFDKTEKLTDILKNHTATQEELEDAKKTILSEEGEILLDLTVLRDEVLLPEAKKLSKKMEKCKELK</sequence>
<accession>A0A146M7Z5</accession>
<evidence type="ECO:0000313" key="1">
    <source>
        <dbReference type="EMBL" id="JAQ14897.1"/>
    </source>
</evidence>
<dbReference type="AlphaFoldDB" id="A0A146M7Z5"/>
<feature type="non-terminal residue" evidence="1">
    <location>
        <position position="1"/>
    </location>
</feature>
<dbReference type="EMBL" id="GDHC01003732">
    <property type="protein sequence ID" value="JAQ14897.1"/>
    <property type="molecule type" value="Transcribed_RNA"/>
</dbReference>
<proteinExistence type="predicted"/>
<protein>
    <submittedName>
        <fullName evidence="1">Uncharacterized protein</fullName>
    </submittedName>
</protein>